<name>A0A4Q9M580_9APHY</name>
<protein>
    <submittedName>
        <fullName evidence="2">Uncharacterized protein</fullName>
    </submittedName>
</protein>
<dbReference type="OrthoDB" id="2756768at2759"/>
<dbReference type="EMBL" id="ML143558">
    <property type="protein sequence ID" value="TBU22094.1"/>
    <property type="molecule type" value="Genomic_DNA"/>
</dbReference>
<proteinExistence type="predicted"/>
<accession>A0A4Q9M580</accession>
<feature type="region of interest" description="Disordered" evidence="1">
    <location>
        <begin position="1"/>
        <end position="30"/>
    </location>
</feature>
<gene>
    <name evidence="2" type="ORF">BD311DRAFT_676894</name>
</gene>
<dbReference type="Proteomes" id="UP000292957">
    <property type="component" value="Unassembled WGS sequence"/>
</dbReference>
<reference evidence="2" key="1">
    <citation type="submission" date="2019-01" db="EMBL/GenBank/DDBJ databases">
        <title>Draft genome sequences of three monokaryotic isolates of the white-rot basidiomycete fungus Dichomitus squalens.</title>
        <authorList>
            <consortium name="DOE Joint Genome Institute"/>
            <person name="Lopez S.C."/>
            <person name="Andreopoulos B."/>
            <person name="Pangilinan J."/>
            <person name="Lipzen A."/>
            <person name="Riley R."/>
            <person name="Ahrendt S."/>
            <person name="Ng V."/>
            <person name="Barry K."/>
            <person name="Daum C."/>
            <person name="Grigoriev I.V."/>
            <person name="Hilden K.S."/>
            <person name="Makela M.R."/>
            <person name="de Vries R.P."/>
        </authorList>
    </citation>
    <scope>NUCLEOTIDE SEQUENCE [LARGE SCALE GENOMIC DNA]</scope>
    <source>
        <strain evidence="2">OM18370.1</strain>
    </source>
</reference>
<sequence>MPPISASSYSSDRALIPKPRKRPTSFVPSKADNNLASRMGLLHTQQQLDCYCQIVEDVAKLYDKHKDEMFGHGVRSDSLAFREKVRQLHPMLIDGYEDAWPIECIVNAHRIRRRDSRTPQCGIGLSNWTKHMGKASKLAQTSPQRRHSRGPTLGHPQDRQRLAASYMEELPAHLQVSEASTPCSAGAGNSISNPRNYNGTQSCGGLHKFASDPDSILAFLNSLSPALPALLPVFMVMGVNDPVTLRGLSGMESRDRWLYSWVKEGRITELQFEIIRAGMQKIV</sequence>
<dbReference type="AlphaFoldDB" id="A0A4Q9M580"/>
<organism evidence="2">
    <name type="scientific">Dichomitus squalens</name>
    <dbReference type="NCBI Taxonomy" id="114155"/>
    <lineage>
        <taxon>Eukaryota</taxon>
        <taxon>Fungi</taxon>
        <taxon>Dikarya</taxon>
        <taxon>Basidiomycota</taxon>
        <taxon>Agaricomycotina</taxon>
        <taxon>Agaricomycetes</taxon>
        <taxon>Polyporales</taxon>
        <taxon>Polyporaceae</taxon>
        <taxon>Dichomitus</taxon>
    </lineage>
</organism>
<evidence type="ECO:0000256" key="1">
    <source>
        <dbReference type="SAM" id="MobiDB-lite"/>
    </source>
</evidence>
<feature type="region of interest" description="Disordered" evidence="1">
    <location>
        <begin position="134"/>
        <end position="157"/>
    </location>
</feature>
<evidence type="ECO:0000313" key="2">
    <source>
        <dbReference type="EMBL" id="TBU22094.1"/>
    </source>
</evidence>
<feature type="compositionally biased region" description="Polar residues" evidence="1">
    <location>
        <begin position="1"/>
        <end position="11"/>
    </location>
</feature>